<feature type="transmembrane region" description="Helical" evidence="5">
    <location>
        <begin position="352"/>
        <end position="370"/>
    </location>
</feature>
<dbReference type="PROSITE" id="PS50297">
    <property type="entry name" value="ANK_REP_REGION"/>
    <property type="match status" value="2"/>
</dbReference>
<dbReference type="Gene3D" id="1.25.40.20">
    <property type="entry name" value="Ankyrin repeat-containing domain"/>
    <property type="match status" value="1"/>
</dbReference>
<feature type="chain" id="PRO_5032581015" evidence="6">
    <location>
        <begin position="19"/>
        <end position="892"/>
    </location>
</feature>
<keyword evidence="2 3" id="KW-0040">ANK repeat</keyword>
<dbReference type="SMART" id="SM00248">
    <property type="entry name" value="ANK"/>
    <property type="match status" value="4"/>
</dbReference>
<feature type="transmembrane region" description="Helical" evidence="5">
    <location>
        <begin position="672"/>
        <end position="691"/>
    </location>
</feature>
<evidence type="ECO:0000256" key="3">
    <source>
        <dbReference type="PROSITE-ProRule" id="PRU00023"/>
    </source>
</evidence>
<feature type="signal peptide" evidence="6">
    <location>
        <begin position="1"/>
        <end position="18"/>
    </location>
</feature>
<dbReference type="PANTHER" id="PTHR24198:SF165">
    <property type="entry name" value="ANKYRIN REPEAT-CONTAINING PROTEIN-RELATED"/>
    <property type="match status" value="1"/>
</dbReference>
<dbReference type="SUPFAM" id="SSF48403">
    <property type="entry name" value="Ankyrin repeat"/>
    <property type="match status" value="1"/>
</dbReference>
<accession>A0A812LH86</accession>
<dbReference type="PANTHER" id="PTHR24198">
    <property type="entry name" value="ANKYRIN REPEAT AND PROTEIN KINASE DOMAIN-CONTAINING PROTEIN"/>
    <property type="match status" value="1"/>
</dbReference>
<gene>
    <name evidence="7" type="primary">ANK2</name>
    <name evidence="7" type="ORF">SNEC2469_LOCUS4645</name>
</gene>
<organism evidence="7 8">
    <name type="scientific">Symbiodinium necroappetens</name>
    <dbReference type="NCBI Taxonomy" id="1628268"/>
    <lineage>
        <taxon>Eukaryota</taxon>
        <taxon>Sar</taxon>
        <taxon>Alveolata</taxon>
        <taxon>Dinophyceae</taxon>
        <taxon>Suessiales</taxon>
        <taxon>Symbiodiniaceae</taxon>
        <taxon>Symbiodinium</taxon>
    </lineage>
</organism>
<comment type="caution">
    <text evidence="7">The sequence shown here is derived from an EMBL/GenBank/DDBJ whole genome shotgun (WGS) entry which is preliminary data.</text>
</comment>
<keyword evidence="5" id="KW-0812">Transmembrane</keyword>
<dbReference type="InterPro" id="IPR036770">
    <property type="entry name" value="Ankyrin_rpt-contain_sf"/>
</dbReference>
<evidence type="ECO:0000256" key="2">
    <source>
        <dbReference type="ARBA" id="ARBA00023043"/>
    </source>
</evidence>
<keyword evidence="1" id="KW-0677">Repeat</keyword>
<dbReference type="PROSITE" id="PS50088">
    <property type="entry name" value="ANK_REPEAT"/>
    <property type="match status" value="2"/>
</dbReference>
<feature type="region of interest" description="Disordered" evidence="4">
    <location>
        <begin position="798"/>
        <end position="892"/>
    </location>
</feature>
<dbReference type="EMBL" id="CAJNJA010009204">
    <property type="protein sequence ID" value="CAE7244203.1"/>
    <property type="molecule type" value="Genomic_DNA"/>
</dbReference>
<keyword evidence="5" id="KW-0472">Membrane</keyword>
<name>A0A812LH86_9DINO</name>
<dbReference type="AlphaFoldDB" id="A0A812LH86"/>
<dbReference type="Proteomes" id="UP000601435">
    <property type="component" value="Unassembled WGS sequence"/>
</dbReference>
<feature type="transmembrane region" description="Helical" evidence="5">
    <location>
        <begin position="480"/>
        <end position="505"/>
    </location>
</feature>
<dbReference type="Pfam" id="PF12796">
    <property type="entry name" value="Ank_2"/>
    <property type="match status" value="2"/>
</dbReference>
<evidence type="ECO:0000313" key="7">
    <source>
        <dbReference type="EMBL" id="CAE7244203.1"/>
    </source>
</evidence>
<feature type="repeat" description="ANK" evidence="3">
    <location>
        <begin position="88"/>
        <end position="109"/>
    </location>
</feature>
<keyword evidence="6" id="KW-0732">Signal</keyword>
<dbReference type="InterPro" id="IPR002110">
    <property type="entry name" value="Ankyrin_rpt"/>
</dbReference>
<evidence type="ECO:0000313" key="8">
    <source>
        <dbReference type="Proteomes" id="UP000601435"/>
    </source>
</evidence>
<keyword evidence="5" id="KW-1133">Transmembrane helix</keyword>
<protein>
    <submittedName>
        <fullName evidence="7">ANK2 protein</fullName>
    </submittedName>
</protein>
<evidence type="ECO:0000256" key="6">
    <source>
        <dbReference type="SAM" id="SignalP"/>
    </source>
</evidence>
<feature type="compositionally biased region" description="Basic residues" evidence="4">
    <location>
        <begin position="861"/>
        <end position="870"/>
    </location>
</feature>
<sequence length="892" mass="99074">MCCRALLFLCTFAALASAATDGELRQAVVDGDQDTVQELIASGRVNVSDVRGEDEETLLHNASSDGHARIVELLLAAWPDGVQAVDRRGHTPLHIATRRGRSKIAELLLAAWPDGVQAVSKWGRTPLHLAAEGWGLSKIAELLLAAWPDGTKAVDDSGRTPLHLAVASGQMSSAELLLAAWPDGAQATDKAGRNPFTFLESAQEAYCDPLIYVGCNGTSAMHDHRLREAAVHLECWDPFQLSKPSLELWLQCGGDARWRRAKPLVDMLERQDAQTFLNAEFLALTLKDWRTWLIPVIASTVAGAEVLLEQRLQSFRWRQREQRAENGEEFLEGATMLVARACGGSWLMLRKLWRWIEAVVAVFLFGWSLLWMNPQWWVPLVTLAHFLPAACLHGPKEILRVPVRALVTTDLSSFAIAFTRTAILMQIMLFRLTTTESVLANPLALDWNEYIWPDLKDSLLSDHFLFRWCPEVTGGDILNLLINVANISVGPYMLCLLGAILFHCAKYAHCFPVRMECQRYTGPSRSEQLTMSNNLLLKEKAEFNPAHLDHPRIKVQPVSALAWPWQAPGLYQSVALMLLDVGLDANTIGIFLFSQDYFFALVMSFVVTRSCFKQMCLIPPWRLRAMKASVRRGILRQDVLDFLEEEKRSEAFFCACITAYSAWFNSRTAGQLLLQFLSAFLSMYMFAGYVVQSVDMALPTQPEGTHADFANDLVQVVGHPTLAQEVDETSLCVIPESKAPGPSSQAQESAGPEKVAEVAEADTALAKDPATRCTIPSERCSAWDFTAFGAENNKKVKRPTVRAASGSKDVMPMAEPEQKEEKCQEDDAVDVKLPGFPTDASGSHRPATIEKDLSPKDDKAKKQKMKKKRLKQEVATEKAPKSSKAPLQNMCQ</sequence>
<feature type="compositionally biased region" description="Basic and acidic residues" evidence="4">
    <location>
        <begin position="847"/>
        <end position="860"/>
    </location>
</feature>
<dbReference type="OrthoDB" id="448482at2759"/>
<keyword evidence="8" id="KW-1185">Reference proteome</keyword>
<reference evidence="7" key="1">
    <citation type="submission" date="2021-02" db="EMBL/GenBank/DDBJ databases">
        <authorList>
            <person name="Dougan E. K."/>
            <person name="Rhodes N."/>
            <person name="Thang M."/>
            <person name="Chan C."/>
        </authorList>
    </citation>
    <scope>NUCLEOTIDE SEQUENCE</scope>
</reference>
<feature type="repeat" description="ANK" evidence="3">
    <location>
        <begin position="157"/>
        <end position="178"/>
    </location>
</feature>
<evidence type="ECO:0000256" key="4">
    <source>
        <dbReference type="SAM" id="MobiDB-lite"/>
    </source>
</evidence>
<proteinExistence type="predicted"/>
<evidence type="ECO:0000256" key="1">
    <source>
        <dbReference type="ARBA" id="ARBA00022737"/>
    </source>
</evidence>
<feature type="compositionally biased region" description="Basic and acidic residues" evidence="4">
    <location>
        <begin position="871"/>
        <end position="880"/>
    </location>
</feature>
<evidence type="ECO:0000256" key="5">
    <source>
        <dbReference type="SAM" id="Phobius"/>
    </source>
</evidence>